<organism evidence="1 2">
    <name type="scientific">Pristionchus fissidentatus</name>
    <dbReference type="NCBI Taxonomy" id="1538716"/>
    <lineage>
        <taxon>Eukaryota</taxon>
        <taxon>Metazoa</taxon>
        <taxon>Ecdysozoa</taxon>
        <taxon>Nematoda</taxon>
        <taxon>Chromadorea</taxon>
        <taxon>Rhabditida</taxon>
        <taxon>Rhabditina</taxon>
        <taxon>Diplogasteromorpha</taxon>
        <taxon>Diplogasteroidea</taxon>
        <taxon>Neodiplogasteridae</taxon>
        <taxon>Pristionchus</taxon>
    </lineage>
</organism>
<evidence type="ECO:0000313" key="2">
    <source>
        <dbReference type="Proteomes" id="UP001432322"/>
    </source>
</evidence>
<proteinExistence type="predicted"/>
<dbReference type="EMBL" id="BTSY01000006">
    <property type="protein sequence ID" value="GMT33893.1"/>
    <property type="molecule type" value="Genomic_DNA"/>
</dbReference>
<gene>
    <name evidence="1" type="ORF">PFISCL1PPCAC_25190</name>
</gene>
<keyword evidence="2" id="KW-1185">Reference proteome</keyword>
<dbReference type="AlphaFoldDB" id="A0AAV5WTE4"/>
<evidence type="ECO:0000313" key="1">
    <source>
        <dbReference type="EMBL" id="GMT33893.1"/>
    </source>
</evidence>
<sequence>MPTVVEGWPLGGEFIEKNPLIDEEDGQFPPPQNFQEMLKICPMYPETATMFIHKMVKREYSAAFETRVQCRCGDGSHESFFARKAKPLITGQTASLDAHFLKSDLIVGRFSCALPGNICVQTENGVRLRSMDWQLNVFPAVGNGGGWANSYILLMENGTKLEDVDTHKVYLGASQFDGERRKSRLEHSYLRIKSISCDGCLHSLTCQR</sequence>
<name>A0AAV5WTE4_9BILA</name>
<accession>A0AAV5WTE4</accession>
<comment type="caution">
    <text evidence="1">The sequence shown here is derived from an EMBL/GenBank/DDBJ whole genome shotgun (WGS) entry which is preliminary data.</text>
</comment>
<dbReference type="Proteomes" id="UP001432322">
    <property type="component" value="Unassembled WGS sequence"/>
</dbReference>
<protein>
    <submittedName>
        <fullName evidence="1">Uncharacterized protein</fullName>
    </submittedName>
</protein>
<reference evidence="1" key="1">
    <citation type="submission" date="2023-10" db="EMBL/GenBank/DDBJ databases">
        <title>Genome assembly of Pristionchus species.</title>
        <authorList>
            <person name="Yoshida K."/>
            <person name="Sommer R.J."/>
        </authorList>
    </citation>
    <scope>NUCLEOTIDE SEQUENCE</scope>
    <source>
        <strain evidence="1">RS5133</strain>
    </source>
</reference>